<dbReference type="Pfam" id="PF11142">
    <property type="entry name" value="DUF2917"/>
    <property type="match status" value="1"/>
</dbReference>
<dbReference type="EMBL" id="CP017561">
    <property type="protein sequence ID" value="APA85586.1"/>
    <property type="molecule type" value="Genomic_DNA"/>
</dbReference>
<name>A0A1I9YH03_9BURK</name>
<reference evidence="1" key="1">
    <citation type="submission" date="2016-09" db="EMBL/GenBank/DDBJ databases">
        <title>The Complete Genome of Burkholderia sprentiae wsm5005.</title>
        <authorList>
            <person name="De Meyer S."/>
            <person name="Wang P."/>
            <person name="Terpolilli J."/>
        </authorList>
    </citation>
    <scope>NUCLEOTIDE SEQUENCE [LARGE SCALE GENOMIC DNA]</scope>
    <source>
        <strain evidence="1">WSM5005</strain>
    </source>
</reference>
<dbReference type="RefSeq" id="WP_027196918.1">
    <property type="nucleotide sequence ID" value="NZ_CP017561.2"/>
</dbReference>
<reference evidence="1" key="2">
    <citation type="submission" date="2021-06" db="EMBL/GenBank/DDBJ databases">
        <authorList>
            <person name="Rogers T.H."/>
            <person name="Ramsay J.P."/>
            <person name="Wang P."/>
            <person name="Terpolilli J."/>
        </authorList>
    </citation>
    <scope>NUCLEOTIDE SEQUENCE [LARGE SCALE GENOMIC DNA]</scope>
    <source>
        <strain evidence="1">WSM5005</strain>
    </source>
</reference>
<evidence type="ECO:0000313" key="1">
    <source>
        <dbReference type="EMBL" id="APA85586.1"/>
    </source>
</evidence>
<dbReference type="InterPro" id="IPR021317">
    <property type="entry name" value="DUF2917"/>
</dbReference>
<gene>
    <name evidence="1" type="ORF">BJG93_09455</name>
</gene>
<dbReference type="Proteomes" id="UP000179860">
    <property type="component" value="Chromosome 1"/>
</dbReference>
<evidence type="ECO:0000313" key="2">
    <source>
        <dbReference type="Proteomes" id="UP000179860"/>
    </source>
</evidence>
<organism evidence="1 2">
    <name type="scientific">Paraburkholderia sprentiae WSM5005</name>
    <dbReference type="NCBI Taxonomy" id="754502"/>
    <lineage>
        <taxon>Bacteria</taxon>
        <taxon>Pseudomonadati</taxon>
        <taxon>Pseudomonadota</taxon>
        <taxon>Betaproteobacteria</taxon>
        <taxon>Burkholderiales</taxon>
        <taxon>Burkholderiaceae</taxon>
        <taxon>Paraburkholderia</taxon>
    </lineage>
</organism>
<sequence length="130" mass="15075">MEEASQQFLYPCSTRGGARAAISLPRVVVHFAVESATTVTWRIAADSELRVHGQARLWLTRHCSPYDYWLQPGESISLERGERVWLSVEDQACAEVSITSPHVERHRMLRRWLARWRERVFDIGTARRGR</sequence>
<proteinExistence type="predicted"/>
<protein>
    <submittedName>
        <fullName evidence="1">DUF2917 domain-containing protein</fullName>
    </submittedName>
</protein>
<accession>A0A1I9YH03</accession>
<dbReference type="OrthoDB" id="9005660at2"/>
<dbReference type="AlphaFoldDB" id="A0A1I9YH03"/>
<dbReference type="KEGG" id="pspw:BJG93_09455"/>
<keyword evidence="2" id="KW-1185">Reference proteome</keyword>